<reference evidence="1" key="1">
    <citation type="journal article" date="2020" name="Nature">
        <title>Giant virus diversity and host interactions through global metagenomics.</title>
        <authorList>
            <person name="Schulz F."/>
            <person name="Roux S."/>
            <person name="Paez-Espino D."/>
            <person name="Jungbluth S."/>
            <person name="Walsh D.A."/>
            <person name="Denef V.J."/>
            <person name="McMahon K.D."/>
            <person name="Konstantinidis K.T."/>
            <person name="Eloe-Fadrosh E.A."/>
            <person name="Kyrpides N.C."/>
            <person name="Woyke T."/>
        </authorList>
    </citation>
    <scope>NUCLEOTIDE SEQUENCE</scope>
    <source>
        <strain evidence="1">GVMAG-M-3300020595-32</strain>
    </source>
</reference>
<accession>A0A6C0CDU7</accession>
<dbReference type="EMBL" id="MN739395">
    <property type="protein sequence ID" value="QHT02463.1"/>
    <property type="molecule type" value="Genomic_DNA"/>
</dbReference>
<sequence length="349" mass="40136">MKIGFIVGKNNEICDDKDLKKITPKKFLADTFYKKNQLHIDVAIAMSVKTKFPGHQVDIILPKEISLQRLKKNDINFVLGYDYISTIEEDPWVPKFAGEKGQNLLIDIYKNPDSKVFPPFKHQEFIWNKKKYLTKFKNSKIPINPTIFVKGSVNIPKLLAQISNYKWTKFIVKPIGGCEGHGCSFFITKDIIAEPTKLVSYFIEQSDFYEEFLVQRLTEGFKKYGEVKSFWLGGEYSYAIVTKDVAWSDSIVTPLTDKKILEKCLELGSKVNKAIPKLEFNGRKTDPVMTRVDMVCCLDNKPLSSYDYYLNEIEEGGLAGSYTDFKQITFPFVEVLSDAYVRKARELLE</sequence>
<dbReference type="AlphaFoldDB" id="A0A6C0CDU7"/>
<protein>
    <recommendedName>
        <fullName evidence="2">ATP-grasp domain-containing protein</fullName>
    </recommendedName>
</protein>
<name>A0A6C0CDU7_9ZZZZ</name>
<evidence type="ECO:0000313" key="1">
    <source>
        <dbReference type="EMBL" id="QHT02463.1"/>
    </source>
</evidence>
<organism evidence="1">
    <name type="scientific">viral metagenome</name>
    <dbReference type="NCBI Taxonomy" id="1070528"/>
    <lineage>
        <taxon>unclassified sequences</taxon>
        <taxon>metagenomes</taxon>
        <taxon>organismal metagenomes</taxon>
    </lineage>
</organism>
<proteinExistence type="predicted"/>
<evidence type="ECO:0008006" key="2">
    <source>
        <dbReference type="Google" id="ProtNLM"/>
    </source>
</evidence>
<dbReference type="SUPFAM" id="SSF56059">
    <property type="entry name" value="Glutathione synthetase ATP-binding domain-like"/>
    <property type="match status" value="1"/>
</dbReference>